<keyword evidence="8" id="KW-0624">Polysaccharide degradation</keyword>
<evidence type="ECO:0000259" key="13">
    <source>
        <dbReference type="Pfam" id="PF02836"/>
    </source>
</evidence>
<evidence type="ECO:0000256" key="3">
    <source>
        <dbReference type="ARBA" id="ARBA00022801"/>
    </source>
</evidence>
<evidence type="ECO:0000256" key="1">
    <source>
        <dbReference type="ARBA" id="ARBA00004236"/>
    </source>
</evidence>
<dbReference type="GO" id="GO:0004553">
    <property type="term" value="F:hydrolase activity, hydrolyzing O-glycosyl compounds"/>
    <property type="evidence" value="ECO:0007669"/>
    <property type="project" value="InterPro"/>
</dbReference>
<feature type="chain" id="PRO_5021842852" description="Endo-1,3-beta-glucanase btgC" evidence="12">
    <location>
        <begin position="22"/>
        <end position="435"/>
    </location>
</feature>
<dbReference type="AlphaFoldDB" id="A0A556QS45"/>
<dbReference type="RefSeq" id="WP_144230001.1">
    <property type="nucleotide sequence ID" value="NZ_CBCRVV010000031.1"/>
</dbReference>
<evidence type="ECO:0000256" key="4">
    <source>
        <dbReference type="ARBA" id="ARBA00023136"/>
    </source>
</evidence>
<keyword evidence="7" id="KW-0961">Cell wall biogenesis/degradation</keyword>
<keyword evidence="2" id="KW-1003">Cell membrane</keyword>
<evidence type="ECO:0000256" key="10">
    <source>
        <dbReference type="ARBA" id="ARBA00042373"/>
    </source>
</evidence>
<keyword evidence="3" id="KW-0378">Hydrolase</keyword>
<evidence type="ECO:0000313" key="14">
    <source>
        <dbReference type="EMBL" id="TSJ79460.1"/>
    </source>
</evidence>
<comment type="subcellular location">
    <subcellularLocation>
        <location evidence="1">Cell membrane</location>
    </subcellularLocation>
</comment>
<accession>A0A556QS45</accession>
<protein>
    <recommendedName>
        <fullName evidence="11">Endo-1,3-beta-glucanase btgC</fullName>
    </recommendedName>
    <alternativeName>
        <fullName evidence="10">Laminarinase btgC</fullName>
    </alternativeName>
</protein>
<keyword evidence="5" id="KW-0325">Glycoprotein</keyword>
<dbReference type="InterPro" id="IPR017853">
    <property type="entry name" value="GH"/>
</dbReference>
<feature type="signal peptide" evidence="12">
    <location>
        <begin position="1"/>
        <end position="21"/>
    </location>
</feature>
<name>A0A556QS45_9BACT</name>
<evidence type="ECO:0000256" key="5">
    <source>
        <dbReference type="ARBA" id="ARBA00023180"/>
    </source>
</evidence>
<evidence type="ECO:0000256" key="2">
    <source>
        <dbReference type="ARBA" id="ARBA00022475"/>
    </source>
</evidence>
<keyword evidence="12" id="KW-0732">Signal</keyword>
<dbReference type="SUPFAM" id="SSF51445">
    <property type="entry name" value="(Trans)glycosidases"/>
    <property type="match status" value="1"/>
</dbReference>
<dbReference type="Gene3D" id="3.20.20.80">
    <property type="entry name" value="Glycosidases"/>
    <property type="match status" value="1"/>
</dbReference>
<dbReference type="OrthoDB" id="183316at2"/>
<evidence type="ECO:0000256" key="7">
    <source>
        <dbReference type="ARBA" id="ARBA00023316"/>
    </source>
</evidence>
<dbReference type="GO" id="GO:0005886">
    <property type="term" value="C:plasma membrane"/>
    <property type="evidence" value="ECO:0007669"/>
    <property type="project" value="UniProtKB-SubCell"/>
</dbReference>
<dbReference type="GO" id="GO:0071555">
    <property type="term" value="P:cell wall organization"/>
    <property type="evidence" value="ECO:0007669"/>
    <property type="project" value="UniProtKB-KW"/>
</dbReference>
<dbReference type="Proteomes" id="UP000315648">
    <property type="component" value="Unassembled WGS sequence"/>
</dbReference>
<dbReference type="GO" id="GO:0000272">
    <property type="term" value="P:polysaccharide catabolic process"/>
    <property type="evidence" value="ECO:0007669"/>
    <property type="project" value="UniProtKB-KW"/>
</dbReference>
<dbReference type="PANTHER" id="PTHR16631">
    <property type="entry name" value="GLUCAN 1,3-BETA-GLUCOSIDASE"/>
    <property type="match status" value="1"/>
</dbReference>
<organism evidence="14 15">
    <name type="scientific">Rariglobus hedericola</name>
    <dbReference type="NCBI Taxonomy" id="2597822"/>
    <lineage>
        <taxon>Bacteria</taxon>
        <taxon>Pseudomonadati</taxon>
        <taxon>Verrucomicrobiota</taxon>
        <taxon>Opitutia</taxon>
        <taxon>Opitutales</taxon>
        <taxon>Opitutaceae</taxon>
        <taxon>Rariglobus</taxon>
    </lineage>
</organism>
<proteinExistence type="predicted"/>
<feature type="domain" description="Glycoside hydrolase family 2 catalytic" evidence="13">
    <location>
        <begin position="61"/>
        <end position="193"/>
    </location>
</feature>
<dbReference type="EMBL" id="VMBG01000001">
    <property type="protein sequence ID" value="TSJ79460.1"/>
    <property type="molecule type" value="Genomic_DNA"/>
</dbReference>
<keyword evidence="4" id="KW-0472">Membrane</keyword>
<gene>
    <name evidence="14" type="ORF">FPL22_09285</name>
</gene>
<dbReference type="InterPro" id="IPR006103">
    <property type="entry name" value="Glyco_hydro_2_cat"/>
</dbReference>
<evidence type="ECO:0000256" key="11">
    <source>
        <dbReference type="ARBA" id="ARBA00043078"/>
    </source>
</evidence>
<keyword evidence="6" id="KW-0119">Carbohydrate metabolism</keyword>
<evidence type="ECO:0000256" key="6">
    <source>
        <dbReference type="ARBA" id="ARBA00023277"/>
    </source>
</evidence>
<dbReference type="InterPro" id="IPR050732">
    <property type="entry name" value="Beta-glucan_modifiers"/>
</dbReference>
<evidence type="ECO:0000256" key="12">
    <source>
        <dbReference type="SAM" id="SignalP"/>
    </source>
</evidence>
<evidence type="ECO:0000256" key="8">
    <source>
        <dbReference type="ARBA" id="ARBA00023326"/>
    </source>
</evidence>
<dbReference type="PANTHER" id="PTHR16631:SF17">
    <property type="entry name" value="GLUCAN ENDO-1,3-BETA-GLUCOSIDASE BTGC"/>
    <property type="match status" value="1"/>
</dbReference>
<evidence type="ECO:0000313" key="15">
    <source>
        <dbReference type="Proteomes" id="UP000315648"/>
    </source>
</evidence>
<reference evidence="14 15" key="1">
    <citation type="submission" date="2019-07" db="EMBL/GenBank/DDBJ databases">
        <title>Description of 53C-WASEF.</title>
        <authorList>
            <person name="Pitt A."/>
            <person name="Hahn M.W."/>
        </authorList>
    </citation>
    <scope>NUCLEOTIDE SEQUENCE [LARGE SCALE GENOMIC DNA]</scope>
    <source>
        <strain evidence="14 15">53C-WASEF</strain>
    </source>
</reference>
<comment type="function">
    <text evidence="9">Glucanases play a role in cell expansion during growth, in cell-cell fusion during mating, and in spore release during sporulation. This enzyme may be involved in beta-glucan degradation. Active on laminarin and lichenan.</text>
</comment>
<evidence type="ECO:0000256" key="9">
    <source>
        <dbReference type="ARBA" id="ARBA00037649"/>
    </source>
</evidence>
<comment type="caution">
    <text evidence="14">The sequence shown here is derived from an EMBL/GenBank/DDBJ whole genome shotgun (WGS) entry which is preliminary data.</text>
</comment>
<keyword evidence="15" id="KW-1185">Reference proteome</keyword>
<sequence length="435" mass="47660">MKTPRLLLALVFTFAASMLPAAPSKVAIVSKGAGYELQFNGQPYIAKGVTFSGSGGPANYEKDMARLASIGVNSIRTWGVGDDTLRLLDAAHKNGITVMVGLWLRHGRPGMEGDDSFDYTKDTSGVRKQLDDTIAAVRKYKDHPAVLVWGAGNEVILNCPNDAVKEAYARFLEKVVQEIKKTDPNHPVVSVDAWTVGLSWWEKYVPSLDAYGINAYGRGLIGLPGTLAKDGVKKPWFITEFGSQGEWDVGKDDNGVPREPDDEEKYNVITAVWSEGLKPQIDAGRCLGLYVFNFSASFDHTNLWLGMLSGERSRPPFHAVEEIYTGKKSDAVLPHVVGIAVRDVQVLSDGTWATVKFIVKDPESKPLDISFAYLNRNAASRHERDAVNIVESKAGPAKNIWLVKMPKIKGSLKLYAIVKDTRNNLVTATTSVKVP</sequence>
<dbReference type="Pfam" id="PF02836">
    <property type="entry name" value="Glyco_hydro_2_C"/>
    <property type="match status" value="1"/>
</dbReference>